<dbReference type="PANTHER" id="PTHR34473:SF2">
    <property type="entry name" value="UPF0699 TRANSMEMBRANE PROTEIN YDBT"/>
    <property type="match status" value="1"/>
</dbReference>
<feature type="transmembrane region" description="Helical" evidence="1">
    <location>
        <begin position="27"/>
        <end position="50"/>
    </location>
</feature>
<dbReference type="AlphaFoldDB" id="A0A2U1FHM1"/>
<dbReference type="EMBL" id="QEKW01000003">
    <property type="protein sequence ID" value="PVZ11694.1"/>
    <property type="molecule type" value="Genomic_DNA"/>
</dbReference>
<feature type="transmembrane region" description="Helical" evidence="1">
    <location>
        <begin position="399"/>
        <end position="417"/>
    </location>
</feature>
<protein>
    <submittedName>
        <fullName evidence="3">Putative membrane protein</fullName>
    </submittedName>
</protein>
<dbReference type="Pfam" id="PF03703">
    <property type="entry name" value="bPH_2"/>
    <property type="match status" value="2"/>
</dbReference>
<accession>A0A2U1FHM1</accession>
<sequence>MTRAEVREAGAPATGEVPWRRLDPRTALASGALTLGVGVAGGVPTVAGFAARGSGATALVAGIVVGAVVALVGVVVGAEKVRLARTRFRVGLERVELHSGILVRTRRSLPRERIRSVDVHADPVARVLGLATLRVDTARRASVADRPLELRCVRREEAEALRSELLVRRRDDETAGTGLLAALDPRWTRYAPLSFLTPALGAAAAGAVMQVAQWVGLESTVVDAVVAGWRRLGTLGTVAVGLTAVLVVGAVASVAAFVEAWWSYRLEREPSGTLRVRRGLLTTRSTTLEERRLRGVALVEPLGVRTAGAARVDAVATGLATAGGEERTDAAGLLPAAPRELAERVAAAVLREPVSPTRAAVMRTHPVAARGRRVRWATAGALVPALVLAALGAVVAGPFLVAAAAVAVAGLVAGPLLGRAAYRALGHAVHEAYVVVRGGLVRRRTVVLRRDGVIGWSVRQSWFQRRVGLATLWLTTAAGDQAYAVRDVAAADAPGFAAEVVGDVVRPFLTERHSTIG</sequence>
<keyword evidence="1" id="KW-0472">Membrane</keyword>
<dbReference type="InterPro" id="IPR014529">
    <property type="entry name" value="UCP026631"/>
</dbReference>
<feature type="domain" description="YdbS-like PH" evidence="2">
    <location>
        <begin position="422"/>
        <end position="493"/>
    </location>
</feature>
<keyword evidence="1" id="KW-1133">Transmembrane helix</keyword>
<evidence type="ECO:0000256" key="1">
    <source>
        <dbReference type="SAM" id="Phobius"/>
    </source>
</evidence>
<proteinExistence type="predicted"/>
<comment type="caution">
    <text evidence="3">The sequence shown here is derived from an EMBL/GenBank/DDBJ whole genome shotgun (WGS) entry which is preliminary data.</text>
</comment>
<evidence type="ECO:0000313" key="4">
    <source>
        <dbReference type="Proteomes" id="UP000245639"/>
    </source>
</evidence>
<dbReference type="PIRSF" id="PIRSF026631">
    <property type="entry name" value="UCP026631"/>
    <property type="match status" value="1"/>
</dbReference>
<feature type="transmembrane region" description="Helical" evidence="1">
    <location>
        <begin position="195"/>
        <end position="215"/>
    </location>
</feature>
<feature type="domain" description="YdbS-like PH" evidence="2">
    <location>
        <begin position="85"/>
        <end position="164"/>
    </location>
</feature>
<keyword evidence="4" id="KW-1185">Reference proteome</keyword>
<keyword evidence="1" id="KW-0812">Transmembrane</keyword>
<feature type="transmembrane region" description="Helical" evidence="1">
    <location>
        <begin position="56"/>
        <end position="78"/>
    </location>
</feature>
<reference evidence="3 4" key="1">
    <citation type="submission" date="2018-04" db="EMBL/GenBank/DDBJ databases">
        <title>Genomic Encyclopedia of Type Strains, Phase IV (KMG-IV): sequencing the most valuable type-strain genomes for metagenomic binning, comparative biology and taxonomic classification.</title>
        <authorList>
            <person name="Goeker M."/>
        </authorList>
    </citation>
    <scope>NUCLEOTIDE SEQUENCE [LARGE SCALE GENOMIC DNA]</scope>
    <source>
        <strain evidence="3 4">DSM 45771</strain>
    </source>
</reference>
<evidence type="ECO:0000313" key="3">
    <source>
        <dbReference type="EMBL" id="PVZ11694.1"/>
    </source>
</evidence>
<dbReference type="RefSeq" id="WP_243417925.1">
    <property type="nucleotide sequence ID" value="NZ_QEKW01000003.1"/>
</dbReference>
<organism evidence="3 4">
    <name type="scientific">Actinomycetospora cinnamomea</name>
    <dbReference type="NCBI Taxonomy" id="663609"/>
    <lineage>
        <taxon>Bacteria</taxon>
        <taxon>Bacillati</taxon>
        <taxon>Actinomycetota</taxon>
        <taxon>Actinomycetes</taxon>
        <taxon>Pseudonocardiales</taxon>
        <taxon>Pseudonocardiaceae</taxon>
        <taxon>Actinomycetospora</taxon>
    </lineage>
</organism>
<dbReference type="Proteomes" id="UP000245639">
    <property type="component" value="Unassembled WGS sequence"/>
</dbReference>
<feature type="transmembrane region" description="Helical" evidence="1">
    <location>
        <begin position="374"/>
        <end position="393"/>
    </location>
</feature>
<dbReference type="InterPro" id="IPR005182">
    <property type="entry name" value="YdbS-like_PH"/>
</dbReference>
<feature type="transmembrane region" description="Helical" evidence="1">
    <location>
        <begin position="235"/>
        <end position="258"/>
    </location>
</feature>
<evidence type="ECO:0000259" key="2">
    <source>
        <dbReference type="Pfam" id="PF03703"/>
    </source>
</evidence>
<gene>
    <name evidence="3" type="ORF">C8D89_10324</name>
</gene>
<name>A0A2U1FHM1_9PSEU</name>
<dbReference type="PANTHER" id="PTHR34473">
    <property type="entry name" value="UPF0699 TRANSMEMBRANE PROTEIN YDBS"/>
    <property type="match status" value="1"/>
</dbReference>